<reference evidence="1" key="2">
    <citation type="submission" date="2025-08" db="UniProtKB">
        <authorList>
            <consortium name="Ensembl"/>
        </authorList>
    </citation>
    <scope>IDENTIFICATION</scope>
</reference>
<protein>
    <submittedName>
        <fullName evidence="1">Uncharacterized protein</fullName>
    </submittedName>
</protein>
<proteinExistence type="predicted"/>
<sequence>MGEDVNDLIKEYLVSFNSYLHDSTSVKRTQNILDLMFYKREIFSTFTMAVFVIRKEGEGLQEPPEDNGIVIDGTEVLHELTSVASACAMLLGLIYALNLAYPKPLRFTFEVLQKILMQLDQHKMSPKCNSLCNKIVFS</sequence>
<dbReference type="PANTHER" id="PTHR31025">
    <property type="entry name" value="SI:CH211-196P9.1-RELATED"/>
    <property type="match status" value="1"/>
</dbReference>
<reference evidence="1" key="3">
    <citation type="submission" date="2025-09" db="UniProtKB">
        <authorList>
            <consortium name="Ensembl"/>
        </authorList>
    </citation>
    <scope>IDENTIFICATION</scope>
</reference>
<name>A0A3Q1CP04_AMPOC</name>
<dbReference type="GeneTree" id="ENSGT00950000182912"/>
<dbReference type="OMA" id="YERINYV"/>
<reference evidence="1 2" key="1">
    <citation type="submission" date="2022-01" db="EMBL/GenBank/DDBJ databases">
        <title>A chromosome-scale genome assembly of the false clownfish, Amphiprion ocellaris.</title>
        <authorList>
            <person name="Ryu T."/>
        </authorList>
    </citation>
    <scope>NUCLEOTIDE SEQUENCE [LARGE SCALE GENOMIC DNA]</scope>
</reference>
<dbReference type="Proteomes" id="UP001501940">
    <property type="component" value="Chromosome 8"/>
</dbReference>
<keyword evidence="2" id="KW-1185">Reference proteome</keyword>
<organism evidence="1 2">
    <name type="scientific">Amphiprion ocellaris</name>
    <name type="common">Clown anemonefish</name>
    <dbReference type="NCBI Taxonomy" id="80972"/>
    <lineage>
        <taxon>Eukaryota</taxon>
        <taxon>Metazoa</taxon>
        <taxon>Chordata</taxon>
        <taxon>Craniata</taxon>
        <taxon>Vertebrata</taxon>
        <taxon>Euteleostomi</taxon>
        <taxon>Actinopterygii</taxon>
        <taxon>Neopterygii</taxon>
        <taxon>Teleostei</taxon>
        <taxon>Neoteleostei</taxon>
        <taxon>Acanthomorphata</taxon>
        <taxon>Ovalentaria</taxon>
        <taxon>Pomacentridae</taxon>
        <taxon>Amphiprion</taxon>
    </lineage>
</organism>
<evidence type="ECO:0000313" key="1">
    <source>
        <dbReference type="Ensembl" id="ENSAOCP00000020956.2"/>
    </source>
</evidence>
<accession>A0A3Q1CP04</accession>
<dbReference type="PANTHER" id="PTHR31025:SF27">
    <property type="entry name" value="SI:CH211-193K19.2-RELATED"/>
    <property type="match status" value="1"/>
</dbReference>
<dbReference type="Ensembl" id="ENSAOCT00000011843.2">
    <property type="protein sequence ID" value="ENSAOCP00000020956.2"/>
    <property type="gene ID" value="ENSAOCG00000005334.2"/>
</dbReference>
<evidence type="ECO:0000313" key="2">
    <source>
        <dbReference type="Proteomes" id="UP001501940"/>
    </source>
</evidence>
<dbReference type="AlphaFoldDB" id="A0A3Q1CP04"/>